<evidence type="ECO:0000256" key="2">
    <source>
        <dbReference type="ARBA" id="ARBA00022692"/>
    </source>
</evidence>
<dbReference type="InterPro" id="IPR011701">
    <property type="entry name" value="MFS"/>
</dbReference>
<keyword evidence="3 5" id="KW-1133">Transmembrane helix</keyword>
<dbReference type="EMBL" id="OA565587">
    <property type="protein sequence ID" value="CAD7197330.1"/>
    <property type="molecule type" value="Genomic_DNA"/>
</dbReference>
<dbReference type="GO" id="GO:0022857">
    <property type="term" value="F:transmembrane transporter activity"/>
    <property type="evidence" value="ECO:0007669"/>
    <property type="project" value="InterPro"/>
</dbReference>
<organism evidence="7">
    <name type="scientific">Timema douglasi</name>
    <name type="common">Walking stick</name>
    <dbReference type="NCBI Taxonomy" id="61478"/>
    <lineage>
        <taxon>Eukaryota</taxon>
        <taxon>Metazoa</taxon>
        <taxon>Ecdysozoa</taxon>
        <taxon>Arthropoda</taxon>
        <taxon>Hexapoda</taxon>
        <taxon>Insecta</taxon>
        <taxon>Pterygota</taxon>
        <taxon>Neoptera</taxon>
        <taxon>Polyneoptera</taxon>
        <taxon>Phasmatodea</taxon>
        <taxon>Timematodea</taxon>
        <taxon>Timematoidea</taxon>
        <taxon>Timematidae</taxon>
        <taxon>Timema</taxon>
    </lineage>
</organism>
<proteinExistence type="predicted"/>
<evidence type="ECO:0000256" key="1">
    <source>
        <dbReference type="ARBA" id="ARBA00004141"/>
    </source>
</evidence>
<feature type="transmembrane region" description="Helical" evidence="5">
    <location>
        <begin position="507"/>
        <end position="530"/>
    </location>
</feature>
<name>A0A7R8Z8B6_TIMDO</name>
<evidence type="ECO:0000259" key="6">
    <source>
        <dbReference type="PROSITE" id="PS50850"/>
    </source>
</evidence>
<keyword evidence="4 5" id="KW-0472">Membrane</keyword>
<feature type="transmembrane region" description="Helical" evidence="5">
    <location>
        <begin position="168"/>
        <end position="188"/>
    </location>
</feature>
<feature type="transmembrane region" description="Helical" evidence="5">
    <location>
        <begin position="480"/>
        <end position="501"/>
    </location>
</feature>
<reference evidence="7" key="1">
    <citation type="submission" date="2020-11" db="EMBL/GenBank/DDBJ databases">
        <authorList>
            <person name="Tran Van P."/>
        </authorList>
    </citation>
    <scope>NUCLEOTIDE SEQUENCE</scope>
</reference>
<evidence type="ECO:0000313" key="7">
    <source>
        <dbReference type="EMBL" id="CAD7197330.1"/>
    </source>
</evidence>
<dbReference type="InterPro" id="IPR036259">
    <property type="entry name" value="MFS_trans_sf"/>
</dbReference>
<dbReference type="PANTHER" id="PTHR24064">
    <property type="entry name" value="SOLUTE CARRIER FAMILY 22 MEMBER"/>
    <property type="match status" value="1"/>
</dbReference>
<comment type="subcellular location">
    <subcellularLocation>
        <location evidence="1">Membrane</location>
        <topology evidence="1">Multi-pass membrane protein</topology>
    </subcellularLocation>
</comment>
<feature type="transmembrane region" description="Helical" evidence="5">
    <location>
        <begin position="567"/>
        <end position="587"/>
    </location>
</feature>
<gene>
    <name evidence="7" type="ORF">TDIB3V08_LOCUS3640</name>
</gene>
<evidence type="ECO:0000256" key="4">
    <source>
        <dbReference type="ARBA" id="ARBA00023136"/>
    </source>
</evidence>
<keyword evidence="2 5" id="KW-0812">Transmembrane</keyword>
<feature type="transmembrane region" description="Helical" evidence="5">
    <location>
        <begin position="624"/>
        <end position="647"/>
    </location>
</feature>
<dbReference type="PROSITE" id="PS50850">
    <property type="entry name" value="MFS"/>
    <property type="match status" value="1"/>
</dbReference>
<evidence type="ECO:0000256" key="3">
    <source>
        <dbReference type="ARBA" id="ARBA00022989"/>
    </source>
</evidence>
<dbReference type="Gene3D" id="1.20.1250.20">
    <property type="entry name" value="MFS general substrate transporter like domains"/>
    <property type="match status" value="2"/>
</dbReference>
<dbReference type="InterPro" id="IPR020846">
    <property type="entry name" value="MFS_dom"/>
</dbReference>
<sequence length="771" mass="85861">MCLAAIDTFSLTKAATLMNDAKGTKKKRMMDAAPGSDAVQAAVGDGGRWQIIIYLWMSILKLAVAWHQLGIVFLAPPVDFRCHQGEPRNFTRRKVEHCSWTDQNGTDSPCTAWEYDRSVFTETIVTEWNLVCDRHQLANVAQTVFMFGVLMGNALFGMAADRFGRKKPLVLAILIQSLAGVASAFVPWFEVFLILRFIDAMATGGTMITSFVLCMELVGGWWRLVFSMISHIPFSLGHSLMAAIAYYARDWRTFQLAVSLPSIVLLSYWCYLPTGRVSTVHRAVVLLVVSYYEVIIPSKWPCLYRPSCCCPTGGELLRGYNTFQLAVSLPSIVRLSYWWTIPESPRWLLTAGRETEAIATLERAAKVNKRDVAQVVPAVKTFINQKTPNWASNPYLPVMEILVYYENNVPNRVPNPMSAGTIAPTEPFAPARHFLITAEISPVIGTSSFVSQEKRDSQDTNKKANILDLFRTPNLRLTTLCLYFNWLVCGFCFYGLAQYMGHLGGDIFVNIAVSGLIEMPGCVVCIYFMGRFGRRNTMISSQMLAATACLLIAVVPQGEGKPEWPKVMLAGLGIVGMSFSFPTVYLYSGELFPTVVRNVGVGSASMCARIGSMVAPFVSSLNHFSYYIPPLLFGLSPLAAALLTFLLPETADRDLPDTLEEGENFRLVLLWIHTFAEKNKCRTESVLEAYASSMSEPNPRVVSILMNSLLYGAKLIEHSRRNYTRVGITEFKHAERGEMRCTRRVENLLSKPQLFYAFLDVPVVLETGGGA</sequence>
<feature type="transmembrane region" description="Helical" evidence="5">
    <location>
        <begin position="254"/>
        <end position="272"/>
    </location>
</feature>
<feature type="transmembrane region" description="Helical" evidence="5">
    <location>
        <begin position="225"/>
        <end position="248"/>
    </location>
</feature>
<dbReference type="SUPFAM" id="SSF103473">
    <property type="entry name" value="MFS general substrate transporter"/>
    <property type="match status" value="2"/>
</dbReference>
<dbReference type="Pfam" id="PF07690">
    <property type="entry name" value="MFS_1"/>
    <property type="match status" value="1"/>
</dbReference>
<protein>
    <recommendedName>
        <fullName evidence="6">Major facilitator superfamily (MFS) profile domain-containing protein</fullName>
    </recommendedName>
</protein>
<evidence type="ECO:0000256" key="5">
    <source>
        <dbReference type="SAM" id="Phobius"/>
    </source>
</evidence>
<dbReference type="GO" id="GO:0016020">
    <property type="term" value="C:membrane"/>
    <property type="evidence" value="ECO:0007669"/>
    <property type="project" value="UniProtKB-SubCell"/>
</dbReference>
<accession>A0A7R8Z8B6</accession>
<dbReference type="AlphaFoldDB" id="A0A7R8Z8B6"/>
<feature type="domain" description="Major facilitator superfamily (MFS) profile" evidence="6">
    <location>
        <begin position="54"/>
        <end position="652"/>
    </location>
</feature>
<dbReference type="CDD" id="cd17317">
    <property type="entry name" value="MFS_SLC22"/>
    <property type="match status" value="1"/>
</dbReference>
<feature type="transmembrane region" description="Helical" evidence="5">
    <location>
        <begin position="137"/>
        <end position="156"/>
    </location>
</feature>
<feature type="transmembrane region" description="Helical" evidence="5">
    <location>
        <begin position="194"/>
        <end position="213"/>
    </location>
</feature>